<accession>A0A0A9AYW8</accession>
<proteinExistence type="predicted"/>
<reference evidence="1" key="1">
    <citation type="submission" date="2014-09" db="EMBL/GenBank/DDBJ databases">
        <authorList>
            <person name="Magalhaes I.L.F."/>
            <person name="Oliveira U."/>
            <person name="Santos F.R."/>
            <person name="Vidigal T.H.D.A."/>
            <person name="Brescovit A.D."/>
            <person name="Santos A.J."/>
        </authorList>
    </citation>
    <scope>NUCLEOTIDE SEQUENCE</scope>
    <source>
        <tissue evidence="1">Shoot tissue taken approximately 20 cm above the soil surface</tissue>
    </source>
</reference>
<protein>
    <submittedName>
        <fullName evidence="1">Uncharacterized protein</fullName>
    </submittedName>
</protein>
<sequence length="59" mass="6835">MVNILYFCNLERSKLIVIYTGYLNECLGFPFVCCNIILWCDSCRNMWQSVKSCCVAITV</sequence>
<dbReference type="AlphaFoldDB" id="A0A0A9AYW8"/>
<reference evidence="1" key="2">
    <citation type="journal article" date="2015" name="Data Brief">
        <title>Shoot transcriptome of the giant reed, Arundo donax.</title>
        <authorList>
            <person name="Barrero R.A."/>
            <person name="Guerrero F.D."/>
            <person name="Moolhuijzen P."/>
            <person name="Goolsby J.A."/>
            <person name="Tidwell J."/>
            <person name="Bellgard S.E."/>
            <person name="Bellgard M.I."/>
        </authorList>
    </citation>
    <scope>NUCLEOTIDE SEQUENCE</scope>
    <source>
        <tissue evidence="1">Shoot tissue taken approximately 20 cm above the soil surface</tissue>
    </source>
</reference>
<dbReference type="EMBL" id="GBRH01240946">
    <property type="protein sequence ID" value="JAD56949.1"/>
    <property type="molecule type" value="Transcribed_RNA"/>
</dbReference>
<name>A0A0A9AYW8_ARUDO</name>
<organism evidence="1">
    <name type="scientific">Arundo donax</name>
    <name type="common">Giant reed</name>
    <name type="synonym">Donax arundinaceus</name>
    <dbReference type="NCBI Taxonomy" id="35708"/>
    <lineage>
        <taxon>Eukaryota</taxon>
        <taxon>Viridiplantae</taxon>
        <taxon>Streptophyta</taxon>
        <taxon>Embryophyta</taxon>
        <taxon>Tracheophyta</taxon>
        <taxon>Spermatophyta</taxon>
        <taxon>Magnoliopsida</taxon>
        <taxon>Liliopsida</taxon>
        <taxon>Poales</taxon>
        <taxon>Poaceae</taxon>
        <taxon>PACMAD clade</taxon>
        <taxon>Arundinoideae</taxon>
        <taxon>Arundineae</taxon>
        <taxon>Arundo</taxon>
    </lineage>
</organism>
<evidence type="ECO:0000313" key="1">
    <source>
        <dbReference type="EMBL" id="JAD56949.1"/>
    </source>
</evidence>